<proteinExistence type="inferred from homology"/>
<comment type="cofactor">
    <cofactor evidence="1">
        <name>Mg(2+)</name>
        <dbReference type="ChEBI" id="CHEBI:18420"/>
    </cofactor>
</comment>
<evidence type="ECO:0000256" key="4">
    <source>
        <dbReference type="ARBA" id="ARBA00022723"/>
    </source>
</evidence>
<evidence type="ECO:0000256" key="5">
    <source>
        <dbReference type="ARBA" id="ARBA00022801"/>
    </source>
</evidence>
<feature type="domain" description="PIN" evidence="8">
    <location>
        <begin position="4"/>
        <end position="122"/>
    </location>
</feature>
<dbReference type="CDD" id="cd09881">
    <property type="entry name" value="PIN_VapC4-5_FitB-like"/>
    <property type="match status" value="1"/>
</dbReference>
<evidence type="ECO:0000256" key="7">
    <source>
        <dbReference type="ARBA" id="ARBA00038093"/>
    </source>
</evidence>
<gene>
    <name evidence="9" type="ORF">ACFQY0_00320</name>
</gene>
<evidence type="ECO:0000256" key="6">
    <source>
        <dbReference type="ARBA" id="ARBA00022842"/>
    </source>
</evidence>
<dbReference type="Gene3D" id="3.40.50.1010">
    <property type="entry name" value="5'-nuclease"/>
    <property type="match status" value="1"/>
</dbReference>
<accession>A0ABW2L1Q9</accession>
<evidence type="ECO:0000256" key="2">
    <source>
        <dbReference type="ARBA" id="ARBA00022649"/>
    </source>
</evidence>
<protein>
    <submittedName>
        <fullName evidence="9">Type II toxin-antitoxin system VapC family toxin</fullName>
    </submittedName>
</protein>
<dbReference type="InterPro" id="IPR002716">
    <property type="entry name" value="PIN_dom"/>
</dbReference>
<keyword evidence="10" id="KW-1185">Reference proteome</keyword>
<keyword evidence="3" id="KW-0540">Nuclease</keyword>
<sequence>MSGYLLDTDTCVNILRGNEEVIRRRRGVYAEVLTTEITASELYFGAAKSADPAGNKRRVDEFLKTLRVMPIGRQGAQFFGIFKAMLKAEGRLIPDADLWIGSISRALDLKIVTGNTKHLARIPGVEIEDWIRG</sequence>
<dbReference type="InterPro" id="IPR050556">
    <property type="entry name" value="Type_II_TA_system_RNase"/>
</dbReference>
<evidence type="ECO:0000313" key="9">
    <source>
        <dbReference type="EMBL" id="MFC7335603.1"/>
    </source>
</evidence>
<keyword evidence="2" id="KW-1277">Toxin-antitoxin system</keyword>
<keyword evidence="6" id="KW-0460">Magnesium</keyword>
<comment type="caution">
    <text evidence="9">The sequence shown here is derived from an EMBL/GenBank/DDBJ whole genome shotgun (WGS) entry which is preliminary data.</text>
</comment>
<evidence type="ECO:0000256" key="1">
    <source>
        <dbReference type="ARBA" id="ARBA00001946"/>
    </source>
</evidence>
<dbReference type="Pfam" id="PF01850">
    <property type="entry name" value="PIN"/>
    <property type="match status" value="1"/>
</dbReference>
<evidence type="ECO:0000256" key="3">
    <source>
        <dbReference type="ARBA" id="ARBA00022722"/>
    </source>
</evidence>
<dbReference type="PANTHER" id="PTHR33653">
    <property type="entry name" value="RIBONUCLEASE VAPC2"/>
    <property type="match status" value="1"/>
</dbReference>
<reference evidence="10" key="1">
    <citation type="journal article" date="2019" name="Int. J. Syst. Evol. Microbiol.">
        <title>The Global Catalogue of Microorganisms (GCM) 10K type strain sequencing project: providing services to taxonomists for standard genome sequencing and annotation.</title>
        <authorList>
            <consortium name="The Broad Institute Genomics Platform"/>
            <consortium name="The Broad Institute Genome Sequencing Center for Infectious Disease"/>
            <person name="Wu L."/>
            <person name="Ma J."/>
        </authorList>
    </citation>
    <scope>NUCLEOTIDE SEQUENCE [LARGE SCALE GENOMIC DNA]</scope>
    <source>
        <strain evidence="10">CGMCC 4.1467</strain>
    </source>
</reference>
<organism evidence="9 10">
    <name type="scientific">Haloferula chungangensis</name>
    <dbReference type="NCBI Taxonomy" id="1048331"/>
    <lineage>
        <taxon>Bacteria</taxon>
        <taxon>Pseudomonadati</taxon>
        <taxon>Verrucomicrobiota</taxon>
        <taxon>Verrucomicrobiia</taxon>
        <taxon>Verrucomicrobiales</taxon>
        <taxon>Verrucomicrobiaceae</taxon>
        <taxon>Haloferula</taxon>
    </lineage>
</organism>
<evidence type="ECO:0000259" key="8">
    <source>
        <dbReference type="Pfam" id="PF01850"/>
    </source>
</evidence>
<dbReference type="EMBL" id="JBHTBS010000001">
    <property type="protein sequence ID" value="MFC7335603.1"/>
    <property type="molecule type" value="Genomic_DNA"/>
</dbReference>
<keyword evidence="4" id="KW-0479">Metal-binding</keyword>
<evidence type="ECO:0000313" key="10">
    <source>
        <dbReference type="Proteomes" id="UP001596472"/>
    </source>
</evidence>
<dbReference type="Proteomes" id="UP001596472">
    <property type="component" value="Unassembled WGS sequence"/>
</dbReference>
<dbReference type="SUPFAM" id="SSF88723">
    <property type="entry name" value="PIN domain-like"/>
    <property type="match status" value="1"/>
</dbReference>
<comment type="similarity">
    <text evidence="7">Belongs to the PINc/VapC protein family.</text>
</comment>
<keyword evidence="5" id="KW-0378">Hydrolase</keyword>
<dbReference type="RefSeq" id="WP_379707877.1">
    <property type="nucleotide sequence ID" value="NZ_JBHTBS010000001.1"/>
</dbReference>
<name>A0ABW2L1Q9_9BACT</name>
<dbReference type="PANTHER" id="PTHR33653:SF1">
    <property type="entry name" value="RIBONUCLEASE VAPC2"/>
    <property type="match status" value="1"/>
</dbReference>
<dbReference type="InterPro" id="IPR029060">
    <property type="entry name" value="PIN-like_dom_sf"/>
</dbReference>